<dbReference type="Proteomes" id="UP000528286">
    <property type="component" value="Unassembled WGS sequence"/>
</dbReference>
<keyword evidence="4" id="KW-1185">Reference proteome</keyword>
<dbReference type="PANTHER" id="PTHR22911:SF135">
    <property type="entry name" value="BLR4310 PROTEIN"/>
    <property type="match status" value="1"/>
</dbReference>
<dbReference type="PANTHER" id="PTHR22911">
    <property type="entry name" value="ACYL-MALONYL CONDENSING ENZYME-RELATED"/>
    <property type="match status" value="1"/>
</dbReference>
<feature type="transmembrane region" description="Helical" evidence="1">
    <location>
        <begin position="240"/>
        <end position="259"/>
    </location>
</feature>
<sequence>MTSHEQHQYRLGAFYVAMSALAWSLSGLFVRSITTDLTTLLCVRGMISGTAVFAFFFYLEGARGFAILRSMGWPFVVITFFSAASMISGIGSMWYASVADAMVIYATTPFLTAGVAFLMIREIPSRSTIVAAGVALFGVLIMLADRSGGTGSLFGKFLAFVMAVTVAFMATFMRQHKTMNMLPAMAASAWLCSLSTIWFASPLSVSAHNLGLIFAFAILQNAMGLILYTFGSHRIPAADASLLVSLEVPLTPLWVWLFMSETPSLGTIIGGSVVAIALFSHIAVEMRRNRAPSGATA</sequence>
<dbReference type="GO" id="GO:0016020">
    <property type="term" value="C:membrane"/>
    <property type="evidence" value="ECO:0007669"/>
    <property type="project" value="InterPro"/>
</dbReference>
<feature type="domain" description="EamA" evidence="2">
    <location>
        <begin position="11"/>
        <end position="143"/>
    </location>
</feature>
<feature type="transmembrane region" description="Helical" evidence="1">
    <location>
        <begin position="102"/>
        <end position="120"/>
    </location>
</feature>
<dbReference type="AlphaFoldDB" id="A0A7W6J1C9"/>
<feature type="transmembrane region" description="Helical" evidence="1">
    <location>
        <begin position="207"/>
        <end position="228"/>
    </location>
</feature>
<name>A0A7W6J1C9_9HYPH</name>
<evidence type="ECO:0000259" key="2">
    <source>
        <dbReference type="Pfam" id="PF00892"/>
    </source>
</evidence>
<accession>A0A7W6J1C9</accession>
<feature type="transmembrane region" description="Helical" evidence="1">
    <location>
        <begin position="71"/>
        <end position="96"/>
    </location>
</feature>
<dbReference type="Pfam" id="PF00892">
    <property type="entry name" value="EamA"/>
    <property type="match status" value="2"/>
</dbReference>
<evidence type="ECO:0000313" key="3">
    <source>
        <dbReference type="EMBL" id="MBB4062968.1"/>
    </source>
</evidence>
<feature type="transmembrane region" description="Helical" evidence="1">
    <location>
        <begin position="127"/>
        <end position="144"/>
    </location>
</feature>
<feature type="domain" description="EamA" evidence="2">
    <location>
        <begin position="154"/>
        <end position="279"/>
    </location>
</feature>
<feature type="transmembrane region" description="Helical" evidence="1">
    <location>
        <begin position="265"/>
        <end position="284"/>
    </location>
</feature>
<dbReference type="InterPro" id="IPR000620">
    <property type="entry name" value="EamA_dom"/>
</dbReference>
<protein>
    <submittedName>
        <fullName evidence="3">Drug/metabolite transporter (DMT)-like permease</fullName>
    </submittedName>
</protein>
<organism evidence="3 4">
    <name type="scientific">Gellertiella hungarica</name>
    <dbReference type="NCBI Taxonomy" id="1572859"/>
    <lineage>
        <taxon>Bacteria</taxon>
        <taxon>Pseudomonadati</taxon>
        <taxon>Pseudomonadota</taxon>
        <taxon>Alphaproteobacteria</taxon>
        <taxon>Hyphomicrobiales</taxon>
        <taxon>Rhizobiaceae</taxon>
        <taxon>Gellertiella</taxon>
    </lineage>
</organism>
<dbReference type="RefSeq" id="WP_183364171.1">
    <property type="nucleotide sequence ID" value="NZ_JACIEZ010000001.1"/>
</dbReference>
<feature type="transmembrane region" description="Helical" evidence="1">
    <location>
        <begin position="37"/>
        <end position="59"/>
    </location>
</feature>
<gene>
    <name evidence="3" type="ORF">GGR23_000129</name>
</gene>
<dbReference type="EMBL" id="JACIEZ010000001">
    <property type="protein sequence ID" value="MBB4062968.1"/>
    <property type="molecule type" value="Genomic_DNA"/>
</dbReference>
<keyword evidence="1" id="KW-0472">Membrane</keyword>
<feature type="transmembrane region" description="Helical" evidence="1">
    <location>
        <begin position="150"/>
        <end position="170"/>
    </location>
</feature>
<dbReference type="SUPFAM" id="SSF103481">
    <property type="entry name" value="Multidrug resistance efflux transporter EmrE"/>
    <property type="match status" value="2"/>
</dbReference>
<dbReference type="InterPro" id="IPR037185">
    <property type="entry name" value="EmrE-like"/>
</dbReference>
<proteinExistence type="predicted"/>
<evidence type="ECO:0000313" key="4">
    <source>
        <dbReference type="Proteomes" id="UP000528286"/>
    </source>
</evidence>
<keyword evidence="1" id="KW-1133">Transmembrane helix</keyword>
<evidence type="ECO:0000256" key="1">
    <source>
        <dbReference type="SAM" id="Phobius"/>
    </source>
</evidence>
<feature type="transmembrane region" description="Helical" evidence="1">
    <location>
        <begin position="12"/>
        <end position="31"/>
    </location>
</feature>
<comment type="caution">
    <text evidence="3">The sequence shown here is derived from an EMBL/GenBank/DDBJ whole genome shotgun (WGS) entry which is preliminary data.</text>
</comment>
<reference evidence="3 4" key="1">
    <citation type="submission" date="2020-08" db="EMBL/GenBank/DDBJ databases">
        <title>Genomic Encyclopedia of Type Strains, Phase IV (KMG-IV): sequencing the most valuable type-strain genomes for metagenomic binning, comparative biology and taxonomic classification.</title>
        <authorList>
            <person name="Goeker M."/>
        </authorList>
    </citation>
    <scope>NUCLEOTIDE SEQUENCE [LARGE SCALE GENOMIC DNA]</scope>
    <source>
        <strain evidence="3 4">DSM 29853</strain>
    </source>
</reference>
<keyword evidence="1" id="KW-0812">Transmembrane</keyword>
<feature type="transmembrane region" description="Helical" evidence="1">
    <location>
        <begin position="182"/>
        <end position="201"/>
    </location>
</feature>